<dbReference type="AlphaFoldDB" id="V9EX95"/>
<evidence type="ECO:0000313" key="1">
    <source>
        <dbReference type="EMBL" id="ETI43128.1"/>
    </source>
</evidence>
<reference evidence="1 2" key="1">
    <citation type="submission" date="2013-11" db="EMBL/GenBank/DDBJ databases">
        <title>The Genome Sequence of Phytophthora parasitica P1569.</title>
        <authorList>
            <consortium name="The Broad Institute Genomics Platform"/>
            <person name="Russ C."/>
            <person name="Tyler B."/>
            <person name="Panabieres F."/>
            <person name="Shan W."/>
            <person name="Tripathy S."/>
            <person name="Grunwald N."/>
            <person name="Machado M."/>
            <person name="Johnson C.S."/>
            <person name="Arredondo F."/>
            <person name="Hong C."/>
            <person name="Coffey M."/>
            <person name="Young S.K."/>
            <person name="Zeng Q."/>
            <person name="Gargeya S."/>
            <person name="Fitzgerald M."/>
            <person name="Abouelleil A."/>
            <person name="Alvarado L."/>
            <person name="Chapman S.B."/>
            <person name="Gainer-Dewar J."/>
            <person name="Goldberg J."/>
            <person name="Griggs A."/>
            <person name="Gujja S."/>
            <person name="Hansen M."/>
            <person name="Howarth C."/>
            <person name="Imamovic A."/>
            <person name="Ireland A."/>
            <person name="Larimer J."/>
            <person name="McCowan C."/>
            <person name="Murphy C."/>
            <person name="Pearson M."/>
            <person name="Poon T.W."/>
            <person name="Priest M."/>
            <person name="Roberts A."/>
            <person name="Saif S."/>
            <person name="Shea T."/>
            <person name="Sykes S."/>
            <person name="Wortman J."/>
            <person name="Nusbaum C."/>
            <person name="Birren B."/>
        </authorList>
    </citation>
    <scope>NUCLEOTIDE SEQUENCE [LARGE SCALE GENOMIC DNA]</scope>
    <source>
        <strain evidence="1 2">P1569</strain>
    </source>
</reference>
<dbReference type="Proteomes" id="UP000018721">
    <property type="component" value="Unassembled WGS sequence"/>
</dbReference>
<evidence type="ECO:0000313" key="2">
    <source>
        <dbReference type="Proteomes" id="UP000018721"/>
    </source>
</evidence>
<keyword evidence="2" id="KW-1185">Reference proteome</keyword>
<proteinExistence type="predicted"/>
<dbReference type="EMBL" id="ANIZ01002021">
    <property type="protein sequence ID" value="ETI43128.1"/>
    <property type="molecule type" value="Genomic_DNA"/>
</dbReference>
<gene>
    <name evidence="1" type="ORF">F443_11839</name>
</gene>
<accession>V9EX95</accession>
<organism evidence="1 2">
    <name type="scientific">Phytophthora nicotianae P1569</name>
    <dbReference type="NCBI Taxonomy" id="1317065"/>
    <lineage>
        <taxon>Eukaryota</taxon>
        <taxon>Sar</taxon>
        <taxon>Stramenopiles</taxon>
        <taxon>Oomycota</taxon>
        <taxon>Peronosporomycetes</taxon>
        <taxon>Peronosporales</taxon>
        <taxon>Peronosporaceae</taxon>
        <taxon>Phytophthora</taxon>
    </lineage>
</organism>
<sequence length="107" mass="12551">MNMLGHPWMCDRTRLVYCLSPARRWIFYSVLLLELARCLHDWRALSLGRSAESSQKVWGLHTLLCSVVIRKNFKTSPEDFKICILRPQPTAQRQRSSFTVKSQNLTR</sequence>
<dbReference type="HOGENOM" id="CLU_2215151_0_0_1"/>
<comment type="caution">
    <text evidence="1">The sequence shown here is derived from an EMBL/GenBank/DDBJ whole genome shotgun (WGS) entry which is preliminary data.</text>
</comment>
<protein>
    <submittedName>
        <fullName evidence="1">Uncharacterized protein</fullName>
    </submittedName>
</protein>
<name>V9EX95_PHYNI</name>